<dbReference type="PANTHER" id="PTHR30482">
    <property type="entry name" value="HIGH-AFFINITY BRANCHED-CHAIN AMINO ACID TRANSPORT SYSTEM PERMEASE"/>
    <property type="match status" value="1"/>
</dbReference>
<feature type="transmembrane region" description="Helical" evidence="6">
    <location>
        <begin position="12"/>
        <end position="34"/>
    </location>
</feature>
<feature type="transmembrane region" description="Helical" evidence="6">
    <location>
        <begin position="306"/>
        <end position="326"/>
    </location>
</feature>
<keyword evidence="5 6" id="KW-0472">Membrane</keyword>
<feature type="transmembrane region" description="Helical" evidence="6">
    <location>
        <begin position="178"/>
        <end position="198"/>
    </location>
</feature>
<evidence type="ECO:0000256" key="3">
    <source>
        <dbReference type="ARBA" id="ARBA00022692"/>
    </source>
</evidence>
<feature type="transmembrane region" description="Helical" evidence="6">
    <location>
        <begin position="105"/>
        <end position="125"/>
    </location>
</feature>
<feature type="transmembrane region" description="Helical" evidence="6">
    <location>
        <begin position="76"/>
        <end position="93"/>
    </location>
</feature>
<feature type="transmembrane region" description="Helical" evidence="6">
    <location>
        <begin position="46"/>
        <end position="64"/>
    </location>
</feature>
<dbReference type="EMBL" id="CP000115">
    <property type="protein sequence ID" value="ABA03932.1"/>
    <property type="molecule type" value="Genomic_DNA"/>
</dbReference>
<dbReference type="GO" id="GO:0015658">
    <property type="term" value="F:branched-chain amino acid transmembrane transporter activity"/>
    <property type="evidence" value="ECO:0007669"/>
    <property type="project" value="InterPro"/>
</dbReference>
<dbReference type="Proteomes" id="UP000002531">
    <property type="component" value="Chromosome"/>
</dbReference>
<dbReference type="InterPro" id="IPR043428">
    <property type="entry name" value="LivM-like"/>
</dbReference>
<evidence type="ECO:0000256" key="6">
    <source>
        <dbReference type="SAM" id="Phobius"/>
    </source>
</evidence>
<keyword evidence="3 6" id="KW-0812">Transmembrane</keyword>
<dbReference type="OrthoDB" id="9804361at2"/>
<dbReference type="Pfam" id="PF02653">
    <property type="entry name" value="BPD_transp_2"/>
    <property type="match status" value="1"/>
</dbReference>
<evidence type="ECO:0000256" key="4">
    <source>
        <dbReference type="ARBA" id="ARBA00022989"/>
    </source>
</evidence>
<dbReference type="KEGG" id="nwi:Nwi_0666"/>
<dbReference type="CDD" id="cd06581">
    <property type="entry name" value="TM_PBP1_LivM_like"/>
    <property type="match status" value="1"/>
</dbReference>
<evidence type="ECO:0000256" key="5">
    <source>
        <dbReference type="ARBA" id="ARBA00023136"/>
    </source>
</evidence>
<dbReference type="eggNOG" id="COG4177">
    <property type="taxonomic scope" value="Bacteria"/>
</dbReference>
<feature type="transmembrane region" description="Helical" evidence="6">
    <location>
        <begin position="265"/>
        <end position="294"/>
    </location>
</feature>
<evidence type="ECO:0000256" key="1">
    <source>
        <dbReference type="ARBA" id="ARBA00004651"/>
    </source>
</evidence>
<gene>
    <name evidence="7" type="ordered locus">Nwi_0666</name>
</gene>
<protein>
    <submittedName>
        <fullName evidence="7">Amino acid/amide ABC transporter membrane protein 2, HAAT family</fullName>
    </submittedName>
</protein>
<dbReference type="InterPro" id="IPR001851">
    <property type="entry name" value="ABC_transp_permease"/>
</dbReference>
<accession>Q3SUV9</accession>
<dbReference type="HOGENOM" id="CLU_031365_0_1_5"/>
<dbReference type="AlphaFoldDB" id="Q3SUV9"/>
<organism evidence="7 8">
    <name type="scientific">Nitrobacter winogradskyi (strain ATCC 25391 / DSM 10237 / CIP 104748 / NCIMB 11846 / Nb-255)</name>
    <dbReference type="NCBI Taxonomy" id="323098"/>
    <lineage>
        <taxon>Bacteria</taxon>
        <taxon>Pseudomonadati</taxon>
        <taxon>Pseudomonadota</taxon>
        <taxon>Alphaproteobacteria</taxon>
        <taxon>Hyphomicrobiales</taxon>
        <taxon>Nitrobacteraceae</taxon>
        <taxon>Nitrobacter</taxon>
    </lineage>
</organism>
<evidence type="ECO:0000313" key="8">
    <source>
        <dbReference type="Proteomes" id="UP000002531"/>
    </source>
</evidence>
<dbReference type="GO" id="GO:0005886">
    <property type="term" value="C:plasma membrane"/>
    <property type="evidence" value="ECO:0007669"/>
    <property type="project" value="UniProtKB-SubCell"/>
</dbReference>
<proteinExistence type="predicted"/>
<dbReference type="PANTHER" id="PTHR30482:SF17">
    <property type="entry name" value="ABC TRANSPORTER ATP-BINDING PROTEIN"/>
    <property type="match status" value="1"/>
</dbReference>
<comment type="subcellular location">
    <subcellularLocation>
        <location evidence="1">Cell membrane</location>
        <topology evidence="1">Multi-pass membrane protein</topology>
    </subcellularLocation>
</comment>
<feature type="transmembrane region" description="Helical" evidence="6">
    <location>
        <begin position="130"/>
        <end position="147"/>
    </location>
</feature>
<reference evidence="7 8" key="1">
    <citation type="journal article" date="2006" name="Appl. Environ. Microbiol.">
        <title>Genome sequence of the chemolithoautotrophic nitrite-oxidizing bacterium Nitrobacter winogradskyi Nb-255.</title>
        <authorList>
            <person name="Starkenburg S.R."/>
            <person name="Chain P.S."/>
            <person name="Sayavedra-Soto L.A."/>
            <person name="Hauser L."/>
            <person name="Land M.L."/>
            <person name="Larimer F.W."/>
            <person name="Malfatti S.A."/>
            <person name="Klotz M.G."/>
            <person name="Bottomley P.J."/>
            <person name="Arp D.J."/>
            <person name="Hickey W.J."/>
        </authorList>
    </citation>
    <scope>NUCLEOTIDE SEQUENCE [LARGE SCALE GENOMIC DNA]</scope>
    <source>
        <strain evidence="8">ATCC 25391 / DSM 10237 / CIP 104748 / NCIMB 11846 / Nb-255</strain>
    </source>
</reference>
<name>Q3SUV9_NITWN</name>
<evidence type="ECO:0000256" key="2">
    <source>
        <dbReference type="ARBA" id="ARBA00022475"/>
    </source>
</evidence>
<dbReference type="STRING" id="323098.Nwi_0666"/>
<keyword evidence="4 6" id="KW-1133">Transmembrane helix</keyword>
<feature type="transmembrane region" description="Helical" evidence="6">
    <location>
        <begin position="219"/>
        <end position="245"/>
    </location>
</feature>
<evidence type="ECO:0000313" key="7">
    <source>
        <dbReference type="EMBL" id="ABA03932.1"/>
    </source>
</evidence>
<keyword evidence="8" id="KW-1185">Reference proteome</keyword>
<keyword evidence="2" id="KW-1003">Cell membrane</keyword>
<dbReference type="RefSeq" id="WP_011313988.1">
    <property type="nucleotide sequence ID" value="NC_007406.1"/>
</dbReference>
<sequence>MSDAASTSTTEVVGRSFALSSLITSAVLIALVTLPAVLPEFWTVNIFVRAMIFGIVALSLTFLAHYGGFISLAQMVPAGVAGYTIAVTVPDAIPANGFQLPYGPAVALALVLSTVAGLTIGAVAVRTREIYLLMITLAIAVSFYFFVQANVEFLNGYEGIRNVMGPDILSVPLRTPAIFYHAVLAVSVALYALVIYVSRAPLGLVLQGIRDNPRRISALGFNVALHRIVAFGLAGFIAGVGGVLLTFYNIGISPGTVSTHATISILIIAVIGGLGHPIGAFIGAFIFTIFDTFAADIYDRDRFNTLIGAVFLTIVVASPDGIIGLIKRGNALLARDRSPVSRSQTSIAP</sequence>